<dbReference type="AlphaFoldDB" id="A0AB39HW30"/>
<organism evidence="2">
    <name type="scientific">Pseudomonas sp. Hg7Tf</name>
    <dbReference type="NCBI Taxonomy" id="3236988"/>
    <lineage>
        <taxon>Bacteria</taxon>
        <taxon>Pseudomonadati</taxon>
        <taxon>Pseudomonadota</taxon>
        <taxon>Gammaproteobacteria</taxon>
        <taxon>Pseudomonadales</taxon>
        <taxon>Pseudomonadaceae</taxon>
        <taxon>Pseudomonas</taxon>
    </lineage>
</organism>
<dbReference type="PANTHER" id="PTHR35936:SF6">
    <property type="entry name" value="AMINO ACID ABC TRANSPORTER SUBSTRATE-BINDING PAAT FAMILY PROTEIN"/>
    <property type="match status" value="1"/>
</dbReference>
<comment type="similarity">
    <text evidence="1">Belongs to the bacterial solute-binding protein 3 family.</text>
</comment>
<sequence>MRWVLSLLMLYIGYLPAHEPAPLRFAIADSWTMPLIRLENNRPVEGIMFDLMNSLAASVQRRPEYHVLPRLRLQPAMERGIVDVRCFVMPSWTGGLSGDYSWSVPLFQQRDMLVTLDRQASPIKIADLPHQVIGTVLGFHYPTLQAQFDNGHFIRDDARSQLQVLQKLQAGRYRYAVSSQMSLDWFNRSLPQAQQLKPVALLEEQALSCYVRNDPEVPTQHILRSLLKMKMSGEIEQLVKRHTAALDSRTQADATVRAVKLGTVRKVMSQTPHSAS</sequence>
<protein>
    <submittedName>
        <fullName evidence="2">Substrate-binding periplasmic protein</fullName>
    </submittedName>
</protein>
<evidence type="ECO:0000256" key="1">
    <source>
        <dbReference type="ARBA" id="ARBA00010333"/>
    </source>
</evidence>
<dbReference type="Gene3D" id="3.40.190.10">
    <property type="entry name" value="Periplasmic binding protein-like II"/>
    <property type="match status" value="2"/>
</dbReference>
<evidence type="ECO:0000313" key="2">
    <source>
        <dbReference type="EMBL" id="XDK34807.1"/>
    </source>
</evidence>
<name>A0AB39HW30_9PSED</name>
<accession>A0AB39HW30</accession>
<gene>
    <name evidence="2" type="ORF">AB4Y39_13840</name>
</gene>
<dbReference type="SUPFAM" id="SSF53850">
    <property type="entry name" value="Periplasmic binding protein-like II"/>
    <property type="match status" value="1"/>
</dbReference>
<dbReference type="PANTHER" id="PTHR35936">
    <property type="entry name" value="MEMBRANE-BOUND LYTIC MUREIN TRANSGLYCOSYLASE F"/>
    <property type="match status" value="1"/>
</dbReference>
<dbReference type="RefSeq" id="WP_274071126.1">
    <property type="nucleotide sequence ID" value="NZ_CP162607.1"/>
</dbReference>
<proteinExistence type="inferred from homology"/>
<dbReference type="EMBL" id="CP162607">
    <property type="protein sequence ID" value="XDK34807.1"/>
    <property type="molecule type" value="Genomic_DNA"/>
</dbReference>
<reference evidence="2" key="1">
    <citation type="submission" date="2024-07" db="EMBL/GenBank/DDBJ databases">
        <title>Identification and characteristics of a novel species of coltsfoot's symbiotic bacteria.</title>
        <authorList>
            <person name="Juszczyk A."/>
            <person name="Jasielczuk I."/>
            <person name="Gurgul A."/>
            <person name="Rogala M."/>
            <person name="Kowalczyk A."/>
            <person name="Szmatola T."/>
            <person name="Kosecka-Strojek M."/>
            <person name="Arent Z."/>
            <person name="Latowski D."/>
        </authorList>
    </citation>
    <scope>NUCLEOTIDE SEQUENCE</scope>
    <source>
        <strain evidence="2">Hg7Tf</strain>
    </source>
</reference>